<sequence>MSKAPVMFTFGQQPSAAAAATHGSFAPPDAPAAAPDRLALTFEGGQTLAAGVAALRGVSRVLRVALAFPLSPRGVLPLRGMDDDPDAWAAVVRLAELSAHPTALVTWDNIGAMLRLADKYDMPAVGAACADFLLRNPDGLRLSAPLRSPANTLMAASIVDRYCGGGGGGGGGWDPPVLSMAGVLRRQLGQNKPGSAGVGGAPAAACLQLRALVEHRDYPTAISPAVQVLVTLVLLDALDALDALDRRRRTEPAGASGFTFGASAPAPAPVRVRFT</sequence>
<dbReference type="STRING" id="33097.A0A150GZC9"/>
<evidence type="ECO:0008006" key="3">
    <source>
        <dbReference type="Google" id="ProtNLM"/>
    </source>
</evidence>
<accession>A0A150GZC9</accession>
<dbReference type="OrthoDB" id="548967at2759"/>
<proteinExistence type="predicted"/>
<name>A0A150GZC9_GONPE</name>
<gene>
    <name evidence="1" type="ORF">GPECTOR_3g266</name>
</gene>
<dbReference type="AlphaFoldDB" id="A0A150GZC9"/>
<comment type="caution">
    <text evidence="1">The sequence shown here is derived from an EMBL/GenBank/DDBJ whole genome shotgun (WGS) entry which is preliminary data.</text>
</comment>
<reference evidence="2" key="1">
    <citation type="journal article" date="2016" name="Nat. Commun.">
        <title>The Gonium pectorale genome demonstrates co-option of cell cycle regulation during the evolution of multicellularity.</title>
        <authorList>
            <person name="Hanschen E.R."/>
            <person name="Marriage T.N."/>
            <person name="Ferris P.J."/>
            <person name="Hamaji T."/>
            <person name="Toyoda A."/>
            <person name="Fujiyama A."/>
            <person name="Neme R."/>
            <person name="Noguchi H."/>
            <person name="Minakuchi Y."/>
            <person name="Suzuki M."/>
            <person name="Kawai-Toyooka H."/>
            <person name="Smith D.R."/>
            <person name="Sparks H."/>
            <person name="Anderson J."/>
            <person name="Bakaric R."/>
            <person name="Luria V."/>
            <person name="Karger A."/>
            <person name="Kirschner M.W."/>
            <person name="Durand P.M."/>
            <person name="Michod R.E."/>
            <person name="Nozaki H."/>
            <person name="Olson B.J."/>
        </authorList>
    </citation>
    <scope>NUCLEOTIDE SEQUENCE [LARGE SCALE GENOMIC DNA]</scope>
    <source>
        <strain evidence="2">NIES-2863</strain>
    </source>
</reference>
<dbReference type="EMBL" id="LSYV01000004">
    <property type="protein sequence ID" value="KXZ55113.1"/>
    <property type="molecule type" value="Genomic_DNA"/>
</dbReference>
<evidence type="ECO:0000313" key="1">
    <source>
        <dbReference type="EMBL" id="KXZ55113.1"/>
    </source>
</evidence>
<protein>
    <recommendedName>
        <fullName evidence="3">BTB domain-containing protein</fullName>
    </recommendedName>
</protein>
<keyword evidence="2" id="KW-1185">Reference proteome</keyword>
<organism evidence="1 2">
    <name type="scientific">Gonium pectorale</name>
    <name type="common">Green alga</name>
    <dbReference type="NCBI Taxonomy" id="33097"/>
    <lineage>
        <taxon>Eukaryota</taxon>
        <taxon>Viridiplantae</taxon>
        <taxon>Chlorophyta</taxon>
        <taxon>core chlorophytes</taxon>
        <taxon>Chlorophyceae</taxon>
        <taxon>CS clade</taxon>
        <taxon>Chlamydomonadales</taxon>
        <taxon>Volvocaceae</taxon>
        <taxon>Gonium</taxon>
    </lineage>
</organism>
<evidence type="ECO:0000313" key="2">
    <source>
        <dbReference type="Proteomes" id="UP000075714"/>
    </source>
</evidence>
<dbReference type="Proteomes" id="UP000075714">
    <property type="component" value="Unassembled WGS sequence"/>
</dbReference>